<dbReference type="PANTHER" id="PTHR43476:SF5">
    <property type="entry name" value="FAD-DEPENDENT MONOOXYGENASE"/>
    <property type="match status" value="1"/>
</dbReference>
<dbReference type="PRINTS" id="PR00420">
    <property type="entry name" value="RNGMNOXGNASE"/>
</dbReference>
<dbReference type="GO" id="GO:0016491">
    <property type="term" value="F:oxidoreductase activity"/>
    <property type="evidence" value="ECO:0007669"/>
    <property type="project" value="UniProtKB-KW"/>
</dbReference>
<evidence type="ECO:0000259" key="2">
    <source>
        <dbReference type="Pfam" id="PF01494"/>
    </source>
</evidence>
<name>A0A2Z5E4L8_9ACTN</name>
<sequence>MTDTANTPTTDDHCDVCVVGGGPAGLTLALLLLKTGFRVTLVERSASLDRAYRGEILQPGGLALMDQLGCLTGALARGGYSLDRFQLVEADRVLLDIDYGRLPPPHTSLLSIPQDHVLAELLGQCRRFDTFHELVGHRVTELVTDGDGGVRGVVATGRGRRRAVHAACVVGADGRYSKTRRLAGIETDRIDAFAFDVLWLKLPLPPGRPRPREVRVFRSAGSPVLVYPSYPGTLQIGWTLPHKGYAELAARGVAHIRDEICRAIPGYADLVHEQIVSLGDLTLLDVFAGRAQEWARDGLVLIGDSAHTHSPLGAQGINLALQDAALLHPVLTAALRAGDVTADRLAAYAKPRSRDIAQVMKVQHIQAKAMLSQGRVARAVRPRLASFIQRTPVGSRITRLIAHGNPQARVRTDLFGPGVPTAS</sequence>
<dbReference type="InterPro" id="IPR036188">
    <property type="entry name" value="FAD/NAD-bd_sf"/>
</dbReference>
<dbReference type="InterPro" id="IPR002938">
    <property type="entry name" value="FAD-bd"/>
</dbReference>
<organism evidence="3">
    <name type="scientific">Streptomyces roseiscleroticus</name>
    <dbReference type="NCBI Taxonomy" id="1972"/>
    <lineage>
        <taxon>Bacteria</taxon>
        <taxon>Bacillati</taxon>
        <taxon>Actinomycetota</taxon>
        <taxon>Actinomycetes</taxon>
        <taxon>Kitasatosporales</taxon>
        <taxon>Streptomycetaceae</taxon>
        <taxon>Streptomyces</taxon>
    </lineage>
</organism>
<dbReference type="PANTHER" id="PTHR43476">
    <property type="entry name" value="3-(3-HYDROXY-PHENYL)PROPIONATE/3-HYDROXYCINNAMIC ACID HYDROXYLASE"/>
    <property type="match status" value="1"/>
</dbReference>
<dbReference type="Gene3D" id="3.50.50.60">
    <property type="entry name" value="FAD/NAD(P)-binding domain"/>
    <property type="match status" value="2"/>
</dbReference>
<dbReference type="EMBL" id="MG975976">
    <property type="protein sequence ID" value="AXB74565.1"/>
    <property type="molecule type" value="Genomic_DNA"/>
</dbReference>
<gene>
    <name evidence="3" type="primary">srcmOI</name>
</gene>
<evidence type="ECO:0000313" key="3">
    <source>
        <dbReference type="EMBL" id="AXB74565.1"/>
    </source>
</evidence>
<keyword evidence="1" id="KW-0560">Oxidoreductase</keyword>
<dbReference type="GO" id="GO:0071949">
    <property type="term" value="F:FAD binding"/>
    <property type="evidence" value="ECO:0007669"/>
    <property type="project" value="InterPro"/>
</dbReference>
<dbReference type="AlphaFoldDB" id="A0A2Z5E4L8"/>
<proteinExistence type="predicted"/>
<evidence type="ECO:0000256" key="1">
    <source>
        <dbReference type="ARBA" id="ARBA00023002"/>
    </source>
</evidence>
<accession>A0A2Z5E4L8</accession>
<protein>
    <submittedName>
        <fullName evidence="3">Oxygenase</fullName>
    </submittedName>
</protein>
<dbReference type="Pfam" id="PF01494">
    <property type="entry name" value="FAD_binding_3"/>
    <property type="match status" value="1"/>
</dbReference>
<dbReference type="SUPFAM" id="SSF51905">
    <property type="entry name" value="FAD/NAD(P)-binding domain"/>
    <property type="match status" value="1"/>
</dbReference>
<reference evidence="3" key="1">
    <citation type="journal article" date="2018" name="J. Biol. Eng.">
        <title>Manipulation of two regulatory genes for efficient production of chromomycins in Streptomyces reseiscleroticus.</title>
        <authorList>
            <person name="Sun L."/>
            <person name="Zeng J."/>
            <person name="Cui P."/>
            <person name="Wang W."/>
            <person name="Yu D."/>
            <person name="Zhan J."/>
        </authorList>
    </citation>
    <scope>NUCLEOTIDE SEQUENCE</scope>
    <source>
        <strain evidence="3">ATCC 53903</strain>
    </source>
</reference>
<feature type="domain" description="FAD-binding" evidence="2">
    <location>
        <begin position="14"/>
        <end position="360"/>
    </location>
</feature>
<dbReference type="InterPro" id="IPR050631">
    <property type="entry name" value="PheA/TfdB_FAD_monoxygenase"/>
</dbReference>